<dbReference type="InterPro" id="IPR036768">
    <property type="entry name" value="PolIII_chi_sf"/>
</dbReference>
<dbReference type="GO" id="GO:0003887">
    <property type="term" value="F:DNA-directed DNA polymerase activity"/>
    <property type="evidence" value="ECO:0007669"/>
    <property type="project" value="InterPro"/>
</dbReference>
<dbReference type="Gene3D" id="3.40.50.10110">
    <property type="entry name" value="DNA polymerase III subunit chi"/>
    <property type="match status" value="1"/>
</dbReference>
<evidence type="ECO:0000313" key="1">
    <source>
        <dbReference type="EMBL" id="QEK39717.1"/>
    </source>
</evidence>
<dbReference type="KEGG" id="snay:FZC37_02125"/>
<dbReference type="Proteomes" id="UP000323844">
    <property type="component" value="Chromosome"/>
</dbReference>
<dbReference type="OrthoDB" id="9795973at2"/>
<proteinExistence type="predicted"/>
<name>A0A5C0UIV3_9RICK</name>
<reference evidence="1 2" key="1">
    <citation type="submission" date="2019-08" db="EMBL/GenBank/DDBJ databases">
        <title>Highly reduced genomes of protist endosymbionts show evolutionary convergence.</title>
        <authorList>
            <person name="George E."/>
            <person name="Husnik F."/>
            <person name="Tashyreva D."/>
            <person name="Prokopchuk G."/>
            <person name="Horak A."/>
            <person name="Kwong W.K."/>
            <person name="Lukes J."/>
            <person name="Keeling P.J."/>
        </authorList>
    </citation>
    <scope>NUCLEOTIDE SEQUENCE [LARGE SCALE GENOMIC DNA]</scope>
    <source>
        <strain evidence="1">1621</strain>
    </source>
</reference>
<gene>
    <name evidence="1" type="ORF">FZC37_02125</name>
</gene>
<sequence>MKKAKFYQPTSYTIDKAVAKRAELLYESEGRVAILTDSITTSHLIDRALWTYSYMSFLPHALDTDPYLDDQLILISTNAYSFNINWPLICVNTPIRHYAHDYACVIFSIGCSYITDIRKQFKSLQADGVEVEFSKG</sequence>
<dbReference type="EMBL" id="CP043312">
    <property type="protein sequence ID" value="QEK39717.1"/>
    <property type="molecule type" value="Genomic_DNA"/>
</dbReference>
<dbReference type="SUPFAM" id="SSF102400">
    <property type="entry name" value="DNA polymerase III chi subunit"/>
    <property type="match status" value="1"/>
</dbReference>
<dbReference type="AlphaFoldDB" id="A0A5C0UIV3"/>
<dbReference type="Pfam" id="PF04364">
    <property type="entry name" value="DNA_pol3_chi"/>
    <property type="match status" value="1"/>
</dbReference>
<organism evidence="1 2">
    <name type="scientific">Candidatus Sneabacter namystus</name>
    <dbReference type="NCBI Taxonomy" id="2601646"/>
    <lineage>
        <taxon>Bacteria</taxon>
        <taxon>Pseudomonadati</taxon>
        <taxon>Pseudomonadota</taxon>
        <taxon>Alphaproteobacteria</taxon>
        <taxon>Rickettsiales</taxon>
        <taxon>Rickettsiaceae</taxon>
        <taxon>Rickettsieae</taxon>
        <taxon>Candidatus Sneabacter</taxon>
    </lineage>
</organism>
<dbReference type="GO" id="GO:0003677">
    <property type="term" value="F:DNA binding"/>
    <property type="evidence" value="ECO:0007669"/>
    <property type="project" value="InterPro"/>
</dbReference>
<evidence type="ECO:0008006" key="3">
    <source>
        <dbReference type="Google" id="ProtNLM"/>
    </source>
</evidence>
<accession>A0A5C0UIV3</accession>
<keyword evidence="2" id="KW-1185">Reference proteome</keyword>
<dbReference type="GO" id="GO:0006260">
    <property type="term" value="P:DNA replication"/>
    <property type="evidence" value="ECO:0007669"/>
    <property type="project" value="InterPro"/>
</dbReference>
<dbReference type="RefSeq" id="WP_148952078.1">
    <property type="nucleotide sequence ID" value="NZ_CP043312.1"/>
</dbReference>
<dbReference type="InterPro" id="IPR007459">
    <property type="entry name" value="DNA_pol3_chi"/>
</dbReference>
<evidence type="ECO:0000313" key="2">
    <source>
        <dbReference type="Proteomes" id="UP000323844"/>
    </source>
</evidence>
<protein>
    <recommendedName>
        <fullName evidence="3">DNA polymerase III subunit chi</fullName>
    </recommendedName>
</protein>